<gene>
    <name evidence="1" type="ORF">OEZ85_004710</name>
</gene>
<evidence type="ECO:0000313" key="2">
    <source>
        <dbReference type="Proteomes" id="UP001244341"/>
    </source>
</evidence>
<proteinExistence type="predicted"/>
<name>A0ABY8ULK4_TETOB</name>
<reference evidence="1 2" key="1">
    <citation type="submission" date="2023-05" db="EMBL/GenBank/DDBJ databases">
        <title>A 100% complete, gapless, phased diploid assembly of the Scenedesmus obliquus UTEX 3031 genome.</title>
        <authorList>
            <person name="Biondi T.C."/>
            <person name="Hanschen E.R."/>
            <person name="Kwon T."/>
            <person name="Eng W."/>
            <person name="Kruse C.P.S."/>
            <person name="Koehler S.I."/>
            <person name="Kunde Y."/>
            <person name="Gleasner C.D."/>
            <person name="You Mak K.T."/>
            <person name="Polle J."/>
            <person name="Hovde B.T."/>
            <person name="Starkenburg S.R."/>
        </authorList>
    </citation>
    <scope>NUCLEOTIDE SEQUENCE [LARGE SCALE GENOMIC DNA]</scope>
    <source>
        <strain evidence="1 2">DOE0152z</strain>
    </source>
</reference>
<evidence type="ECO:0000313" key="1">
    <source>
        <dbReference type="EMBL" id="WIA22404.1"/>
    </source>
</evidence>
<keyword evidence="2" id="KW-1185">Reference proteome</keyword>
<accession>A0ABY8ULK4</accession>
<dbReference type="EMBL" id="CP126221">
    <property type="protein sequence ID" value="WIA22404.1"/>
    <property type="molecule type" value="Genomic_DNA"/>
</dbReference>
<sequence length="350" mass="36702">MYVCWRYTEPSRALLSLPVLLLTCTCWKLEKATSVMVSAAHAGNAAHTIFLYVLAAAAAVTAAAGTEAIPAPQSQHQLDSLAASMLQHSSKPAMQSDNGRPPPPYPAGECVRCSAKQLKPSCPYGTCTATSRCNALFYAALSRPSCCLSTQSRCMPHAHAKCSAPGMWACSGCHNWVVLTAECGAAGRPVGGQQCERHGNYSVMRQAPSARKGIGHLTSAGARLLSGPDSSYSVMRQAPSARDADPLLGPDGNYSVMRQAPSARNAIGHLTSAGASLLSGPDGKHGLVKQAPSARNADPMLGSDGNYSVMRQAPSVGRGRRCVAEDRWLLLPNIACTAVVISPLARHRGP</sequence>
<organism evidence="1 2">
    <name type="scientific">Tetradesmus obliquus</name>
    <name type="common">Green alga</name>
    <name type="synonym">Acutodesmus obliquus</name>
    <dbReference type="NCBI Taxonomy" id="3088"/>
    <lineage>
        <taxon>Eukaryota</taxon>
        <taxon>Viridiplantae</taxon>
        <taxon>Chlorophyta</taxon>
        <taxon>core chlorophytes</taxon>
        <taxon>Chlorophyceae</taxon>
        <taxon>CS clade</taxon>
        <taxon>Sphaeropleales</taxon>
        <taxon>Scenedesmaceae</taxon>
        <taxon>Tetradesmus</taxon>
    </lineage>
</organism>
<dbReference type="Proteomes" id="UP001244341">
    <property type="component" value="Chromosome 14b"/>
</dbReference>
<evidence type="ECO:0008006" key="3">
    <source>
        <dbReference type="Google" id="ProtNLM"/>
    </source>
</evidence>
<protein>
    <recommendedName>
        <fullName evidence="3">TNFR-Cys domain-containing protein</fullName>
    </recommendedName>
</protein>